<comment type="subunit">
    <text evidence="6">Homodimer; dimerization is reversible, and the dimeric form is the active one.</text>
</comment>
<evidence type="ECO:0000256" key="7">
    <source>
        <dbReference type="ARBA" id="ARBA00013179"/>
    </source>
</evidence>
<gene>
    <name evidence="20" type="ORF">AAK873_00035</name>
</gene>
<dbReference type="EC" id="3.1.1.32" evidence="7"/>
<evidence type="ECO:0000256" key="14">
    <source>
        <dbReference type="ARBA" id="ARBA00022837"/>
    </source>
</evidence>
<dbReference type="EC" id="3.1.1.4" evidence="8"/>
<keyword evidence="9" id="KW-1134">Transmembrane beta strand</keyword>
<evidence type="ECO:0000313" key="20">
    <source>
        <dbReference type="EMBL" id="MEY8244000.1"/>
    </source>
</evidence>
<evidence type="ECO:0000256" key="15">
    <source>
        <dbReference type="ARBA" id="ARBA00022963"/>
    </source>
</evidence>
<evidence type="ECO:0000256" key="6">
    <source>
        <dbReference type="ARBA" id="ARBA00011702"/>
    </source>
</evidence>
<evidence type="ECO:0000256" key="18">
    <source>
        <dbReference type="ARBA" id="ARBA00023237"/>
    </source>
</evidence>
<evidence type="ECO:0000256" key="1">
    <source>
        <dbReference type="ARBA" id="ARBA00000111"/>
    </source>
</evidence>
<protein>
    <recommendedName>
        <fullName evidence="19">Phosphatidylcholine 1-acylhydrolase</fullName>
        <ecNumber evidence="7">3.1.1.32</ecNumber>
        <ecNumber evidence="8">3.1.1.4</ecNumber>
    </recommendedName>
</protein>
<comment type="cofactor">
    <cofactor evidence="3">
        <name>Ca(2+)</name>
        <dbReference type="ChEBI" id="CHEBI:29108"/>
    </cofactor>
</comment>
<evidence type="ECO:0000256" key="8">
    <source>
        <dbReference type="ARBA" id="ARBA00013278"/>
    </source>
</evidence>
<keyword evidence="21" id="KW-1185">Reference proteome</keyword>
<sequence>MEKSHNSHTIGASHEDLMGLPMGAGRLMLALCLLLTCLSVGAQIHDKEHHQPIDADSVRREFDKGPYFTLYKDNYFIFGLSIGPKATKENTNVKVQISVRQKLTKSTLPFGSYLYLCYTQKVFWNILEESLPMTDLNFNPGIGLAKPVFKNGKYMGKIILQLEHESNGRDSIESRSWNRLSLGADLLVSNNLLVHAKVWIPYVDGEHNKDLLKYVGIVQAGVELSSNNRRWKGSLVLTKRKNWKLDFNTVAEISWQFSRNADWCLFAQYYNGYGEGLLDYNKFSSHLRAGIVIRPKLFSNY</sequence>
<keyword evidence="18" id="KW-0998">Cell outer membrane</keyword>
<reference evidence="20 21" key="1">
    <citation type="submission" date="2024-03" db="EMBL/GenBank/DDBJ databases">
        <title>Mouse gut bacterial collection (mGBC) of GemPharmatech.</title>
        <authorList>
            <person name="He Y."/>
            <person name="Dong L."/>
            <person name="Wu D."/>
            <person name="Gao X."/>
            <person name="Lin Z."/>
        </authorList>
    </citation>
    <scope>NUCLEOTIDE SEQUENCE [LARGE SCALE GENOMIC DNA]</scope>
    <source>
        <strain evidence="20 21">54-13</strain>
    </source>
</reference>
<dbReference type="InterPro" id="IPR003187">
    <property type="entry name" value="PLipase_A1"/>
</dbReference>
<dbReference type="PANTHER" id="PTHR40457">
    <property type="entry name" value="PHOSPHOLIPASE A1"/>
    <property type="match status" value="1"/>
</dbReference>
<dbReference type="PRINTS" id="PR01486">
    <property type="entry name" value="PHPHLIPASEA1"/>
</dbReference>
<keyword evidence="11" id="KW-0479">Metal-binding</keyword>
<dbReference type="RefSeq" id="WP_235897952.1">
    <property type="nucleotide sequence ID" value="NZ_JBCLPP010000001.1"/>
</dbReference>
<organism evidence="20 21">
    <name type="scientific">Heminiphilus faecis</name>
    <dbReference type="NCBI Taxonomy" id="2601703"/>
    <lineage>
        <taxon>Bacteria</taxon>
        <taxon>Pseudomonadati</taxon>
        <taxon>Bacteroidota</taxon>
        <taxon>Bacteroidia</taxon>
        <taxon>Bacteroidales</taxon>
        <taxon>Muribaculaceae</taxon>
        <taxon>Heminiphilus</taxon>
    </lineage>
</organism>
<evidence type="ECO:0000313" key="21">
    <source>
        <dbReference type="Proteomes" id="UP001565200"/>
    </source>
</evidence>
<keyword evidence="13" id="KW-0378">Hydrolase</keyword>
<comment type="catalytic activity">
    <reaction evidence="1">
        <text>a 1,2-diacyl-sn-glycero-3-phosphocholine + H2O = a 2-acyl-sn-glycero-3-phosphocholine + a fatty acid + H(+)</text>
        <dbReference type="Rhea" id="RHEA:18689"/>
        <dbReference type="ChEBI" id="CHEBI:15377"/>
        <dbReference type="ChEBI" id="CHEBI:15378"/>
        <dbReference type="ChEBI" id="CHEBI:28868"/>
        <dbReference type="ChEBI" id="CHEBI:57643"/>
        <dbReference type="ChEBI" id="CHEBI:57875"/>
        <dbReference type="EC" id="3.1.1.32"/>
    </reaction>
</comment>
<comment type="caution">
    <text evidence="20">The sequence shown here is derived from an EMBL/GenBank/DDBJ whole genome shotgun (WGS) entry which is preliminary data.</text>
</comment>
<comment type="catalytic activity">
    <reaction evidence="2">
        <text>a 1,2-diacyl-sn-glycero-3-phosphocholine + H2O = a 1-acyl-sn-glycero-3-phosphocholine + a fatty acid + H(+)</text>
        <dbReference type="Rhea" id="RHEA:15801"/>
        <dbReference type="ChEBI" id="CHEBI:15377"/>
        <dbReference type="ChEBI" id="CHEBI:15378"/>
        <dbReference type="ChEBI" id="CHEBI:28868"/>
        <dbReference type="ChEBI" id="CHEBI:57643"/>
        <dbReference type="ChEBI" id="CHEBI:58168"/>
        <dbReference type="EC" id="3.1.1.4"/>
    </reaction>
</comment>
<keyword evidence="16" id="KW-0443">Lipid metabolism</keyword>
<evidence type="ECO:0000256" key="2">
    <source>
        <dbReference type="ARBA" id="ARBA00001604"/>
    </source>
</evidence>
<evidence type="ECO:0000256" key="5">
    <source>
        <dbReference type="ARBA" id="ARBA00010525"/>
    </source>
</evidence>
<keyword evidence="17" id="KW-0472">Membrane</keyword>
<dbReference type="Proteomes" id="UP001565200">
    <property type="component" value="Unassembled WGS sequence"/>
</dbReference>
<dbReference type="PANTHER" id="PTHR40457:SF1">
    <property type="entry name" value="PHOSPHOLIPASE A1"/>
    <property type="match status" value="1"/>
</dbReference>
<evidence type="ECO:0000256" key="12">
    <source>
        <dbReference type="ARBA" id="ARBA00022729"/>
    </source>
</evidence>
<accession>A0ABV4CU04</accession>
<comment type="subcellular location">
    <subcellularLocation>
        <location evidence="4">Cell outer membrane</location>
        <topology evidence="4">Multi-pass membrane protein</topology>
    </subcellularLocation>
</comment>
<name>A0ABV4CU04_9BACT</name>
<dbReference type="Pfam" id="PF02253">
    <property type="entry name" value="PLA1"/>
    <property type="match status" value="1"/>
</dbReference>
<proteinExistence type="inferred from homology"/>
<keyword evidence="14" id="KW-0106">Calcium</keyword>
<dbReference type="Gene3D" id="2.40.230.10">
    <property type="entry name" value="Phospholipase A1"/>
    <property type="match status" value="1"/>
</dbReference>
<evidence type="ECO:0000256" key="10">
    <source>
        <dbReference type="ARBA" id="ARBA00022692"/>
    </source>
</evidence>
<dbReference type="SUPFAM" id="SSF56931">
    <property type="entry name" value="Outer membrane phospholipase A (OMPLA)"/>
    <property type="match status" value="1"/>
</dbReference>
<keyword evidence="10" id="KW-0812">Transmembrane</keyword>
<evidence type="ECO:0000256" key="16">
    <source>
        <dbReference type="ARBA" id="ARBA00023098"/>
    </source>
</evidence>
<evidence type="ECO:0000256" key="11">
    <source>
        <dbReference type="ARBA" id="ARBA00022723"/>
    </source>
</evidence>
<keyword evidence="15" id="KW-0442">Lipid degradation</keyword>
<dbReference type="InterPro" id="IPR036541">
    <property type="entry name" value="PLipase_A1_sf"/>
</dbReference>
<evidence type="ECO:0000256" key="17">
    <source>
        <dbReference type="ARBA" id="ARBA00023136"/>
    </source>
</evidence>
<keyword evidence="12" id="KW-0732">Signal</keyword>
<evidence type="ECO:0000256" key="4">
    <source>
        <dbReference type="ARBA" id="ARBA00004571"/>
    </source>
</evidence>
<evidence type="ECO:0000256" key="19">
    <source>
        <dbReference type="ARBA" id="ARBA00032375"/>
    </source>
</evidence>
<evidence type="ECO:0000256" key="9">
    <source>
        <dbReference type="ARBA" id="ARBA00022452"/>
    </source>
</evidence>
<evidence type="ECO:0000256" key="3">
    <source>
        <dbReference type="ARBA" id="ARBA00001913"/>
    </source>
</evidence>
<evidence type="ECO:0000256" key="13">
    <source>
        <dbReference type="ARBA" id="ARBA00022801"/>
    </source>
</evidence>
<dbReference type="EMBL" id="JBCLPP010000001">
    <property type="protein sequence ID" value="MEY8244000.1"/>
    <property type="molecule type" value="Genomic_DNA"/>
</dbReference>
<comment type="similarity">
    <text evidence="5">Belongs to the phospholipase A1 family.</text>
</comment>